<dbReference type="Proteomes" id="UP000094342">
    <property type="component" value="Unassembled WGS sequence"/>
</dbReference>
<dbReference type="EMBL" id="LYBW01000066">
    <property type="protein sequence ID" value="ODR88135.1"/>
    <property type="molecule type" value="Genomic_DNA"/>
</dbReference>
<dbReference type="STRING" id="1752398.A8M32_26630"/>
<keyword evidence="4" id="KW-1185">Reference proteome</keyword>
<evidence type="ECO:0000313" key="4">
    <source>
        <dbReference type="Proteomes" id="UP000094342"/>
    </source>
</evidence>
<dbReference type="AlphaFoldDB" id="A0A1E3V3R0"/>
<dbReference type="Gene3D" id="1.10.260.40">
    <property type="entry name" value="lambda repressor-like DNA-binding domains"/>
    <property type="match status" value="1"/>
</dbReference>
<gene>
    <name evidence="3" type="ORF">A8M32_26630</name>
</gene>
<reference evidence="4" key="1">
    <citation type="submission" date="2016-05" db="EMBL/GenBank/DDBJ databases">
        <authorList>
            <person name="Li Y."/>
        </authorList>
    </citation>
    <scope>NUCLEOTIDE SEQUENCE [LARGE SCALE GENOMIC DNA]</scope>
    <source>
        <strain evidence="4">YIC4027</strain>
    </source>
</reference>
<dbReference type="SMART" id="SM00530">
    <property type="entry name" value="HTH_XRE"/>
    <property type="match status" value="1"/>
</dbReference>
<organism evidence="3 4">
    <name type="scientific">Sinorhizobium alkalisoli</name>
    <dbReference type="NCBI Taxonomy" id="1752398"/>
    <lineage>
        <taxon>Bacteria</taxon>
        <taxon>Pseudomonadati</taxon>
        <taxon>Pseudomonadota</taxon>
        <taxon>Alphaproteobacteria</taxon>
        <taxon>Hyphomicrobiales</taxon>
        <taxon>Rhizobiaceae</taxon>
        <taxon>Sinorhizobium/Ensifer group</taxon>
        <taxon>Sinorhizobium</taxon>
    </lineage>
</organism>
<evidence type="ECO:0000313" key="3">
    <source>
        <dbReference type="EMBL" id="ODR88135.1"/>
    </source>
</evidence>
<comment type="caution">
    <text evidence="3">The sequence shown here is derived from an EMBL/GenBank/DDBJ whole genome shotgun (WGS) entry which is preliminary data.</text>
</comment>
<protein>
    <recommendedName>
        <fullName evidence="2">HTH cro/C1-type domain-containing protein</fullName>
    </recommendedName>
</protein>
<evidence type="ECO:0000259" key="2">
    <source>
        <dbReference type="PROSITE" id="PS50943"/>
    </source>
</evidence>
<dbReference type="OrthoDB" id="7869536at2"/>
<feature type="domain" description="HTH cro/C1-type" evidence="2">
    <location>
        <begin position="30"/>
        <end position="71"/>
    </location>
</feature>
<dbReference type="SUPFAM" id="SSF47413">
    <property type="entry name" value="lambda repressor-like DNA-binding domains"/>
    <property type="match status" value="1"/>
</dbReference>
<accession>A0A1E3V3R0</accession>
<dbReference type="PROSITE" id="PS50943">
    <property type="entry name" value="HTH_CROC1"/>
    <property type="match status" value="1"/>
</dbReference>
<dbReference type="Pfam" id="PF01381">
    <property type="entry name" value="HTH_3"/>
    <property type="match status" value="1"/>
</dbReference>
<dbReference type="RefSeq" id="WP_069461437.1">
    <property type="nucleotide sequence ID" value="NZ_CP034909.1"/>
</dbReference>
<proteinExistence type="predicted"/>
<dbReference type="InterPro" id="IPR001387">
    <property type="entry name" value="Cro/C1-type_HTH"/>
</dbReference>
<dbReference type="GO" id="GO:0003677">
    <property type="term" value="F:DNA binding"/>
    <property type="evidence" value="ECO:0007669"/>
    <property type="project" value="InterPro"/>
</dbReference>
<dbReference type="InterPro" id="IPR010982">
    <property type="entry name" value="Lambda_DNA-bd_dom_sf"/>
</dbReference>
<evidence type="ECO:0000256" key="1">
    <source>
        <dbReference type="SAM" id="MobiDB-lite"/>
    </source>
</evidence>
<name>A0A1E3V3R0_9HYPH</name>
<feature type="region of interest" description="Disordered" evidence="1">
    <location>
        <begin position="79"/>
        <end position="106"/>
    </location>
</feature>
<dbReference type="CDD" id="cd00093">
    <property type="entry name" value="HTH_XRE"/>
    <property type="match status" value="1"/>
</dbReference>
<sequence>MGRSLPNSIDVFVGRRIRLRRAMLEVGEGEMAAALGVPVGEIRKYEKGESRVSARRLERIAEILDVHFSFFFEDAPFSTGGSSETVKRGAGMSGASGFLSKGRRRPIRRVVPGRGFVKL</sequence>